<evidence type="ECO:0000256" key="4">
    <source>
        <dbReference type="ARBA" id="ARBA00022840"/>
    </source>
</evidence>
<keyword evidence="2" id="KW-0378">Hydrolase</keyword>
<keyword evidence="3" id="KW-0347">Helicase</keyword>
<dbReference type="InterPro" id="IPR050474">
    <property type="entry name" value="Hel308_SKI2-like"/>
</dbReference>
<feature type="compositionally biased region" description="Basic and acidic residues" evidence="5">
    <location>
        <begin position="346"/>
        <end position="355"/>
    </location>
</feature>
<dbReference type="Proteomes" id="UP001363151">
    <property type="component" value="Unassembled WGS sequence"/>
</dbReference>
<evidence type="ECO:0000256" key="5">
    <source>
        <dbReference type="SAM" id="MobiDB-lite"/>
    </source>
</evidence>
<dbReference type="Gene3D" id="3.40.50.300">
    <property type="entry name" value="P-loop containing nucleotide triphosphate hydrolases"/>
    <property type="match status" value="1"/>
</dbReference>
<evidence type="ECO:0000313" key="6">
    <source>
        <dbReference type="EMBL" id="KAK7248748.1"/>
    </source>
</evidence>
<dbReference type="InterPro" id="IPR027417">
    <property type="entry name" value="P-loop_NTPase"/>
</dbReference>
<proteinExistence type="predicted"/>
<evidence type="ECO:0000256" key="1">
    <source>
        <dbReference type="ARBA" id="ARBA00022741"/>
    </source>
</evidence>
<sequence length="425" mass="45984">MTVAPPRLHVLWHVELHGEDAAINDLEKLEHETKQARATQPVQDARDLDQVTGALLWKVHGHRFGGGGKKNKRAFDEFCARVGDGVTKGDGGASGDAYAALRRDARSRARRSPGPGGRRPSPTTGPKRRRAPPPPEAPPPPKADDVGAAWLVGKCDALGSSLGRSTTLRGVLGARRVRAKKSDAEMQGALMELLGFGDAALTLMGELCEKKAAVAAVVDARVRRDRLGDGRRRRAAAPSLSFAAPPSTGAYRQGGSVRIGGEKKQSQRSKKQQRRARRGRARPAAADYLEALGFDERYLAQERSLGLQKNVVEERMSHAEDLLGGAEREYRETERSRAASTSATTRPDESPAERRKAFLADLAQHKAVYVAPLKALAQEVVDKFKERLAPLGMIVKELTGDAQLSKKEGGRPRASSSSRRRSGTS</sequence>
<feature type="compositionally biased region" description="Low complexity" evidence="5">
    <location>
        <begin position="236"/>
        <end position="247"/>
    </location>
</feature>
<gene>
    <name evidence="6" type="ORF">SO694_000402109</name>
</gene>
<keyword evidence="7" id="KW-1185">Reference proteome</keyword>
<feature type="compositionally biased region" description="Basic and acidic residues" evidence="5">
    <location>
        <begin position="323"/>
        <end position="337"/>
    </location>
</feature>
<keyword evidence="1" id="KW-0547">Nucleotide-binding</keyword>
<feature type="compositionally biased region" description="Pro residues" evidence="5">
    <location>
        <begin position="132"/>
        <end position="141"/>
    </location>
</feature>
<dbReference type="SUPFAM" id="SSF52540">
    <property type="entry name" value="P-loop containing nucleoside triphosphate hydrolases"/>
    <property type="match status" value="1"/>
</dbReference>
<feature type="region of interest" description="Disordered" evidence="5">
    <location>
        <begin position="103"/>
        <end position="147"/>
    </location>
</feature>
<accession>A0ABR1G6E3</accession>
<feature type="compositionally biased region" description="Basic residues" evidence="5">
    <location>
        <begin position="266"/>
        <end position="281"/>
    </location>
</feature>
<reference evidence="6 7" key="1">
    <citation type="submission" date="2024-03" db="EMBL/GenBank/DDBJ databases">
        <title>Aureococcus anophagefferens CCMP1851 and Kratosvirus quantuckense: Draft genome of a second virus-susceptible host strain in the model system.</title>
        <authorList>
            <person name="Chase E."/>
            <person name="Truchon A.R."/>
            <person name="Schepens W."/>
            <person name="Wilhelm S.W."/>
        </authorList>
    </citation>
    <scope>NUCLEOTIDE SEQUENCE [LARGE SCALE GENOMIC DNA]</scope>
    <source>
        <strain evidence="6 7">CCMP1851</strain>
    </source>
</reference>
<name>A0ABR1G6E3_AURAN</name>
<feature type="region of interest" description="Disordered" evidence="5">
    <location>
        <begin position="399"/>
        <end position="425"/>
    </location>
</feature>
<feature type="region of interest" description="Disordered" evidence="5">
    <location>
        <begin position="228"/>
        <end position="283"/>
    </location>
</feature>
<comment type="caution">
    <text evidence="6">The sequence shown here is derived from an EMBL/GenBank/DDBJ whole genome shotgun (WGS) entry which is preliminary data.</text>
</comment>
<keyword evidence="4" id="KW-0067">ATP-binding</keyword>
<feature type="region of interest" description="Disordered" evidence="5">
    <location>
        <begin position="323"/>
        <end position="355"/>
    </location>
</feature>
<evidence type="ECO:0000256" key="2">
    <source>
        <dbReference type="ARBA" id="ARBA00022801"/>
    </source>
</evidence>
<protein>
    <submittedName>
        <fullName evidence="6">Uncharacterized protein</fullName>
    </submittedName>
</protein>
<organism evidence="6 7">
    <name type="scientific">Aureococcus anophagefferens</name>
    <name type="common">Harmful bloom alga</name>
    <dbReference type="NCBI Taxonomy" id="44056"/>
    <lineage>
        <taxon>Eukaryota</taxon>
        <taxon>Sar</taxon>
        <taxon>Stramenopiles</taxon>
        <taxon>Ochrophyta</taxon>
        <taxon>Pelagophyceae</taxon>
        <taxon>Pelagomonadales</taxon>
        <taxon>Pelagomonadaceae</taxon>
        <taxon>Aureococcus</taxon>
    </lineage>
</organism>
<dbReference type="PANTHER" id="PTHR47961:SF6">
    <property type="entry name" value="DNA-DIRECTED DNA POLYMERASE"/>
    <property type="match status" value="1"/>
</dbReference>
<evidence type="ECO:0000313" key="7">
    <source>
        <dbReference type="Proteomes" id="UP001363151"/>
    </source>
</evidence>
<dbReference type="PANTHER" id="PTHR47961">
    <property type="entry name" value="DNA POLYMERASE THETA, PUTATIVE (AFU_ORTHOLOGUE AFUA_1G05260)-RELATED"/>
    <property type="match status" value="1"/>
</dbReference>
<dbReference type="EMBL" id="JBBJCI010000087">
    <property type="protein sequence ID" value="KAK7248748.1"/>
    <property type="molecule type" value="Genomic_DNA"/>
</dbReference>
<evidence type="ECO:0000256" key="3">
    <source>
        <dbReference type="ARBA" id="ARBA00022806"/>
    </source>
</evidence>